<comment type="caution">
    <text evidence="3">The sequence shown here is derived from an EMBL/GenBank/DDBJ whole genome shotgun (WGS) entry which is preliminary data.</text>
</comment>
<dbReference type="OrthoDB" id="4827422at2"/>
<sequence>MAEETKTPQPHLPAGEAGTVSVLFSADRTSVVLAGEVDAALATDLSDAISDAQRAELPVDVDVRHVTFMDSSGAAMLARLAARVPHRVRIIQPPDVVRFLLEVTAIGDSVDVVDHAPDPSDPAGRTSPSAAADDAAPVPSTVGAAARPGDAAAVTG</sequence>
<keyword evidence="4" id="KW-1185">Reference proteome</keyword>
<gene>
    <name evidence="3" type="ORF">GB881_05375</name>
</gene>
<dbReference type="EMBL" id="WHPC01000012">
    <property type="protein sequence ID" value="MPV36488.1"/>
    <property type="molecule type" value="Genomic_DNA"/>
</dbReference>
<evidence type="ECO:0000256" key="1">
    <source>
        <dbReference type="SAM" id="MobiDB-lite"/>
    </source>
</evidence>
<feature type="region of interest" description="Disordered" evidence="1">
    <location>
        <begin position="112"/>
        <end position="156"/>
    </location>
</feature>
<evidence type="ECO:0000259" key="2">
    <source>
        <dbReference type="PROSITE" id="PS50801"/>
    </source>
</evidence>
<feature type="non-terminal residue" evidence="3">
    <location>
        <position position="156"/>
    </location>
</feature>
<dbReference type="PROSITE" id="PS50801">
    <property type="entry name" value="STAS"/>
    <property type="match status" value="1"/>
</dbReference>
<dbReference type="RefSeq" id="WP_152815159.1">
    <property type="nucleotide sequence ID" value="NZ_WHPC01000012.1"/>
</dbReference>
<dbReference type="SUPFAM" id="SSF52091">
    <property type="entry name" value="SpoIIaa-like"/>
    <property type="match status" value="1"/>
</dbReference>
<dbReference type="Pfam" id="PF13466">
    <property type="entry name" value="STAS_2"/>
    <property type="match status" value="1"/>
</dbReference>
<reference evidence="3 4" key="1">
    <citation type="submission" date="2019-10" db="EMBL/GenBank/DDBJ databases">
        <title>Georgenia wutianyii sp. nov. and Georgenia yuyongxinii sp. nov. isolated from plateau pika (Ochotona curzoniae) in the Qinghai-Tibet plateau of China.</title>
        <authorList>
            <person name="Tian Z."/>
        </authorList>
    </citation>
    <scope>NUCLEOTIDE SEQUENCE [LARGE SCALE GENOMIC DNA]</scope>
    <source>
        <strain evidence="3 4">JCM 19765</strain>
    </source>
</reference>
<proteinExistence type="predicted"/>
<organism evidence="3 4">
    <name type="scientific">Georgenia subflava</name>
    <dbReference type="NCBI Taxonomy" id="1622177"/>
    <lineage>
        <taxon>Bacteria</taxon>
        <taxon>Bacillati</taxon>
        <taxon>Actinomycetota</taxon>
        <taxon>Actinomycetes</taxon>
        <taxon>Micrococcales</taxon>
        <taxon>Bogoriellaceae</taxon>
        <taxon>Georgenia</taxon>
    </lineage>
</organism>
<dbReference type="InterPro" id="IPR002645">
    <property type="entry name" value="STAS_dom"/>
</dbReference>
<dbReference type="InterPro" id="IPR036513">
    <property type="entry name" value="STAS_dom_sf"/>
</dbReference>
<evidence type="ECO:0000313" key="4">
    <source>
        <dbReference type="Proteomes" id="UP000437709"/>
    </source>
</evidence>
<dbReference type="Proteomes" id="UP000437709">
    <property type="component" value="Unassembled WGS sequence"/>
</dbReference>
<accession>A0A6N7EHM2</accession>
<evidence type="ECO:0000313" key="3">
    <source>
        <dbReference type="EMBL" id="MPV36488.1"/>
    </source>
</evidence>
<feature type="compositionally biased region" description="Low complexity" evidence="1">
    <location>
        <begin position="126"/>
        <end position="156"/>
    </location>
</feature>
<feature type="domain" description="STAS" evidence="2">
    <location>
        <begin position="31"/>
        <end position="110"/>
    </location>
</feature>
<dbReference type="AlphaFoldDB" id="A0A6N7EHM2"/>
<dbReference type="Gene3D" id="3.30.750.24">
    <property type="entry name" value="STAS domain"/>
    <property type="match status" value="1"/>
</dbReference>
<dbReference type="InterPro" id="IPR058548">
    <property type="entry name" value="MlaB-like_STAS"/>
</dbReference>
<protein>
    <submittedName>
        <fullName evidence="3">STAS domain-containing protein</fullName>
    </submittedName>
</protein>
<name>A0A6N7EHM2_9MICO</name>